<accession>A0ABV7FSY1</accession>
<keyword evidence="2 5" id="KW-0812">Transmembrane</keyword>
<keyword evidence="3 5" id="KW-1133">Transmembrane helix</keyword>
<name>A0ABV7FSY1_9ALTE</name>
<feature type="transmembrane region" description="Helical" evidence="5">
    <location>
        <begin position="65"/>
        <end position="91"/>
    </location>
</feature>
<proteinExistence type="predicted"/>
<protein>
    <submittedName>
        <fullName evidence="6">MAPEG family protein</fullName>
    </submittedName>
</protein>
<reference evidence="7" key="1">
    <citation type="journal article" date="2019" name="Int. J. Syst. Evol. Microbiol.">
        <title>The Global Catalogue of Microorganisms (GCM) 10K type strain sequencing project: providing services to taxonomists for standard genome sequencing and annotation.</title>
        <authorList>
            <consortium name="The Broad Institute Genomics Platform"/>
            <consortium name="The Broad Institute Genome Sequencing Center for Infectious Disease"/>
            <person name="Wu L."/>
            <person name="Ma J."/>
        </authorList>
    </citation>
    <scope>NUCLEOTIDE SEQUENCE [LARGE SCALE GENOMIC DNA]</scope>
    <source>
        <strain evidence="7">KCTC 52473</strain>
    </source>
</reference>
<evidence type="ECO:0000313" key="7">
    <source>
        <dbReference type="Proteomes" id="UP001595478"/>
    </source>
</evidence>
<evidence type="ECO:0000256" key="5">
    <source>
        <dbReference type="SAM" id="Phobius"/>
    </source>
</evidence>
<dbReference type="SUPFAM" id="SSF161084">
    <property type="entry name" value="MAPEG domain-like"/>
    <property type="match status" value="1"/>
</dbReference>
<evidence type="ECO:0000256" key="1">
    <source>
        <dbReference type="ARBA" id="ARBA00004370"/>
    </source>
</evidence>
<keyword evidence="4 5" id="KW-0472">Membrane</keyword>
<evidence type="ECO:0000313" key="6">
    <source>
        <dbReference type="EMBL" id="MFC3122270.1"/>
    </source>
</evidence>
<evidence type="ECO:0000256" key="3">
    <source>
        <dbReference type="ARBA" id="ARBA00022989"/>
    </source>
</evidence>
<comment type="subcellular location">
    <subcellularLocation>
        <location evidence="1">Membrane</location>
    </subcellularLocation>
</comment>
<dbReference type="RefSeq" id="WP_376920401.1">
    <property type="nucleotide sequence ID" value="NZ_JBHRSW010000018.1"/>
</dbReference>
<dbReference type="Proteomes" id="UP001595478">
    <property type="component" value="Unassembled WGS sequence"/>
</dbReference>
<dbReference type="Pfam" id="PF01124">
    <property type="entry name" value="MAPEG"/>
    <property type="match status" value="1"/>
</dbReference>
<dbReference type="InterPro" id="IPR001129">
    <property type="entry name" value="Membr-assoc_MAPEG"/>
</dbReference>
<feature type="transmembrane region" description="Helical" evidence="5">
    <location>
        <begin position="111"/>
        <end position="134"/>
    </location>
</feature>
<feature type="transmembrane region" description="Helical" evidence="5">
    <location>
        <begin position="6"/>
        <end position="25"/>
    </location>
</feature>
<sequence>MNATILALGGYIFWLMVLLLSLAVIRTIESKKRSDKSLKFDPNGADLGNLGQRLTRAHLNTVESFPFVCGVMLLALATDSSAISNGLAFVVLGARIIQSSVHILSVSNNAITLRFVFFLIQFGIAGYWLCLIIYKFL</sequence>
<comment type="caution">
    <text evidence="6">The sequence shown here is derived from an EMBL/GenBank/DDBJ whole genome shotgun (WGS) entry which is preliminary data.</text>
</comment>
<organism evidence="6 7">
    <name type="scientific">Agaribacter flavus</name>
    <dbReference type="NCBI Taxonomy" id="1902781"/>
    <lineage>
        <taxon>Bacteria</taxon>
        <taxon>Pseudomonadati</taxon>
        <taxon>Pseudomonadota</taxon>
        <taxon>Gammaproteobacteria</taxon>
        <taxon>Alteromonadales</taxon>
        <taxon>Alteromonadaceae</taxon>
        <taxon>Agaribacter</taxon>
    </lineage>
</organism>
<dbReference type="EMBL" id="JBHRSW010000018">
    <property type="protein sequence ID" value="MFC3122270.1"/>
    <property type="molecule type" value="Genomic_DNA"/>
</dbReference>
<dbReference type="Gene3D" id="1.20.120.550">
    <property type="entry name" value="Membrane associated eicosanoid/glutathione metabolism-like domain"/>
    <property type="match status" value="1"/>
</dbReference>
<evidence type="ECO:0000256" key="2">
    <source>
        <dbReference type="ARBA" id="ARBA00022692"/>
    </source>
</evidence>
<dbReference type="InterPro" id="IPR023352">
    <property type="entry name" value="MAPEG-like_dom_sf"/>
</dbReference>
<keyword evidence="7" id="KW-1185">Reference proteome</keyword>
<gene>
    <name evidence="6" type="ORF">ACFOHL_11625</name>
</gene>
<evidence type="ECO:0000256" key="4">
    <source>
        <dbReference type="ARBA" id="ARBA00023136"/>
    </source>
</evidence>